<dbReference type="EMBL" id="ML995846">
    <property type="protein sequence ID" value="KAF2768230.1"/>
    <property type="molecule type" value="Genomic_DNA"/>
</dbReference>
<protein>
    <submittedName>
        <fullName evidence="2">Uncharacterized protein</fullName>
    </submittedName>
</protein>
<sequence>MAGLVDNLDPSLSDSSFTNVFHNYNLFDGEAHSQFSLYGYPQDAAPSLRSPTETSSRCRTYHQYQDAAPNSLPSLPASESSSRPRPYASLGTSNMANNGRTFTPSSTLSIQPGVSQLWDSGNSRWGHLTSSTRQPYYGFQDYPMPSGAMSSSPGYSQLGPPAVQSPRAPQYLFTGSDVLHAETYAYSNSDMSG</sequence>
<organism evidence="2 3">
    <name type="scientific">Teratosphaeria nubilosa</name>
    <dbReference type="NCBI Taxonomy" id="161662"/>
    <lineage>
        <taxon>Eukaryota</taxon>
        <taxon>Fungi</taxon>
        <taxon>Dikarya</taxon>
        <taxon>Ascomycota</taxon>
        <taxon>Pezizomycotina</taxon>
        <taxon>Dothideomycetes</taxon>
        <taxon>Dothideomycetidae</taxon>
        <taxon>Mycosphaerellales</taxon>
        <taxon>Teratosphaeriaceae</taxon>
        <taxon>Teratosphaeria</taxon>
    </lineage>
</organism>
<keyword evidence="3" id="KW-1185">Reference proteome</keyword>
<accession>A0A6G1L6H7</accession>
<feature type="compositionally biased region" description="Polar residues" evidence="1">
    <location>
        <begin position="90"/>
        <end position="106"/>
    </location>
</feature>
<gene>
    <name evidence="2" type="ORF">EJ03DRAFT_328429</name>
</gene>
<name>A0A6G1L6H7_9PEZI</name>
<evidence type="ECO:0000313" key="2">
    <source>
        <dbReference type="EMBL" id="KAF2768230.1"/>
    </source>
</evidence>
<feature type="region of interest" description="Disordered" evidence="1">
    <location>
        <begin position="148"/>
        <end position="169"/>
    </location>
</feature>
<dbReference type="AlphaFoldDB" id="A0A6G1L6H7"/>
<evidence type="ECO:0000256" key="1">
    <source>
        <dbReference type="SAM" id="MobiDB-lite"/>
    </source>
</evidence>
<proteinExistence type="predicted"/>
<evidence type="ECO:0000313" key="3">
    <source>
        <dbReference type="Proteomes" id="UP000799436"/>
    </source>
</evidence>
<reference evidence="2" key="1">
    <citation type="journal article" date="2020" name="Stud. Mycol.">
        <title>101 Dothideomycetes genomes: a test case for predicting lifestyles and emergence of pathogens.</title>
        <authorList>
            <person name="Haridas S."/>
            <person name="Albert R."/>
            <person name="Binder M."/>
            <person name="Bloem J."/>
            <person name="Labutti K."/>
            <person name="Salamov A."/>
            <person name="Andreopoulos B."/>
            <person name="Baker S."/>
            <person name="Barry K."/>
            <person name="Bills G."/>
            <person name="Bluhm B."/>
            <person name="Cannon C."/>
            <person name="Castanera R."/>
            <person name="Culley D."/>
            <person name="Daum C."/>
            <person name="Ezra D."/>
            <person name="Gonzalez J."/>
            <person name="Henrissat B."/>
            <person name="Kuo A."/>
            <person name="Liang C."/>
            <person name="Lipzen A."/>
            <person name="Lutzoni F."/>
            <person name="Magnuson J."/>
            <person name="Mondo S."/>
            <person name="Nolan M."/>
            <person name="Ohm R."/>
            <person name="Pangilinan J."/>
            <person name="Park H.-J."/>
            <person name="Ramirez L."/>
            <person name="Alfaro M."/>
            <person name="Sun H."/>
            <person name="Tritt A."/>
            <person name="Yoshinaga Y."/>
            <person name="Zwiers L.-H."/>
            <person name="Turgeon B."/>
            <person name="Goodwin S."/>
            <person name="Spatafora J."/>
            <person name="Crous P."/>
            <person name="Grigoriev I."/>
        </authorList>
    </citation>
    <scope>NUCLEOTIDE SEQUENCE</scope>
    <source>
        <strain evidence="2">CBS 116005</strain>
    </source>
</reference>
<feature type="compositionally biased region" description="Low complexity" evidence="1">
    <location>
        <begin position="67"/>
        <end position="89"/>
    </location>
</feature>
<feature type="region of interest" description="Disordered" evidence="1">
    <location>
        <begin position="64"/>
        <end position="106"/>
    </location>
</feature>
<dbReference type="Proteomes" id="UP000799436">
    <property type="component" value="Unassembled WGS sequence"/>
</dbReference>